<reference evidence="12" key="1">
    <citation type="submission" date="2023-03" db="EMBL/GenBank/DDBJ databases">
        <title>Massive genome expansion in bonnet fungi (Mycena s.s.) driven by repeated elements and novel gene families across ecological guilds.</title>
        <authorList>
            <consortium name="Lawrence Berkeley National Laboratory"/>
            <person name="Harder C.B."/>
            <person name="Miyauchi S."/>
            <person name="Viragh M."/>
            <person name="Kuo A."/>
            <person name="Thoen E."/>
            <person name="Andreopoulos B."/>
            <person name="Lu D."/>
            <person name="Skrede I."/>
            <person name="Drula E."/>
            <person name="Henrissat B."/>
            <person name="Morin E."/>
            <person name="Kohler A."/>
            <person name="Barry K."/>
            <person name="LaButti K."/>
            <person name="Morin E."/>
            <person name="Salamov A."/>
            <person name="Lipzen A."/>
            <person name="Mereny Z."/>
            <person name="Hegedus B."/>
            <person name="Baldrian P."/>
            <person name="Stursova M."/>
            <person name="Weitz H."/>
            <person name="Taylor A."/>
            <person name="Grigoriev I.V."/>
            <person name="Nagy L.G."/>
            <person name="Martin F."/>
            <person name="Kauserud H."/>
        </authorList>
    </citation>
    <scope>NUCLEOTIDE SEQUENCE</scope>
    <source>
        <strain evidence="12">CBHHK002</strain>
    </source>
</reference>
<dbReference type="Gene3D" id="1.10.630.10">
    <property type="entry name" value="Cytochrome P450"/>
    <property type="match status" value="1"/>
</dbReference>
<keyword evidence="8 10" id="KW-0503">Monooxygenase</keyword>
<dbReference type="Proteomes" id="UP001218218">
    <property type="component" value="Unassembled WGS sequence"/>
</dbReference>
<dbReference type="InterPro" id="IPR001128">
    <property type="entry name" value="Cyt_P450"/>
</dbReference>
<gene>
    <name evidence="12" type="ORF">DFH08DRAFT_698473</name>
</gene>
<evidence type="ECO:0000256" key="3">
    <source>
        <dbReference type="ARBA" id="ARBA00010617"/>
    </source>
</evidence>
<feature type="binding site" description="axial binding residue" evidence="9">
    <location>
        <position position="432"/>
    </location>
    <ligand>
        <name>heme</name>
        <dbReference type="ChEBI" id="CHEBI:30413"/>
    </ligand>
    <ligandPart>
        <name>Fe</name>
        <dbReference type="ChEBI" id="CHEBI:18248"/>
    </ligandPart>
</feature>
<keyword evidence="6 10" id="KW-0560">Oxidoreductase</keyword>
<dbReference type="PANTHER" id="PTHR46300">
    <property type="entry name" value="P450, PUTATIVE (EUROFUNG)-RELATED-RELATED"/>
    <property type="match status" value="1"/>
</dbReference>
<dbReference type="PROSITE" id="PS00086">
    <property type="entry name" value="CYTOCHROME_P450"/>
    <property type="match status" value="1"/>
</dbReference>
<dbReference type="InterPro" id="IPR017972">
    <property type="entry name" value="Cyt_P450_CS"/>
</dbReference>
<dbReference type="SUPFAM" id="SSF48264">
    <property type="entry name" value="Cytochrome P450"/>
    <property type="match status" value="1"/>
</dbReference>
<comment type="similarity">
    <text evidence="3 10">Belongs to the cytochrome P450 family.</text>
</comment>
<dbReference type="PRINTS" id="PR00385">
    <property type="entry name" value="P450"/>
</dbReference>
<comment type="caution">
    <text evidence="12">The sequence shown here is derived from an EMBL/GenBank/DDBJ whole genome shotgun (WGS) entry which is preliminary data.</text>
</comment>
<proteinExistence type="inferred from homology"/>
<dbReference type="EMBL" id="JARIHO010000017">
    <property type="protein sequence ID" value="KAJ7348425.1"/>
    <property type="molecule type" value="Genomic_DNA"/>
</dbReference>
<dbReference type="CDD" id="cd11065">
    <property type="entry name" value="CYP64-like"/>
    <property type="match status" value="1"/>
</dbReference>
<dbReference type="GO" id="GO:0020037">
    <property type="term" value="F:heme binding"/>
    <property type="evidence" value="ECO:0007669"/>
    <property type="project" value="InterPro"/>
</dbReference>
<dbReference type="PANTHER" id="PTHR46300:SF7">
    <property type="entry name" value="P450, PUTATIVE (EUROFUNG)-RELATED"/>
    <property type="match status" value="1"/>
</dbReference>
<keyword evidence="5 9" id="KW-0479">Metal-binding</keyword>
<evidence type="ECO:0000256" key="1">
    <source>
        <dbReference type="ARBA" id="ARBA00001971"/>
    </source>
</evidence>
<keyword evidence="11" id="KW-0812">Transmembrane</keyword>
<dbReference type="InterPro" id="IPR002401">
    <property type="entry name" value="Cyt_P450_E_grp-I"/>
</dbReference>
<name>A0AAD7A3T2_9AGAR</name>
<feature type="transmembrane region" description="Helical" evidence="11">
    <location>
        <begin position="6"/>
        <end position="26"/>
    </location>
</feature>
<keyword evidence="11" id="KW-0472">Membrane</keyword>
<evidence type="ECO:0000256" key="2">
    <source>
        <dbReference type="ARBA" id="ARBA00005179"/>
    </source>
</evidence>
<evidence type="ECO:0000256" key="6">
    <source>
        <dbReference type="ARBA" id="ARBA00023002"/>
    </source>
</evidence>
<comment type="cofactor">
    <cofactor evidence="1 9">
        <name>heme</name>
        <dbReference type="ChEBI" id="CHEBI:30413"/>
    </cofactor>
</comment>
<dbReference type="AlphaFoldDB" id="A0AAD7A3T2"/>
<dbReference type="GO" id="GO:0016705">
    <property type="term" value="F:oxidoreductase activity, acting on paired donors, with incorporation or reduction of molecular oxygen"/>
    <property type="evidence" value="ECO:0007669"/>
    <property type="project" value="InterPro"/>
</dbReference>
<evidence type="ECO:0000256" key="4">
    <source>
        <dbReference type="ARBA" id="ARBA00022617"/>
    </source>
</evidence>
<dbReference type="InterPro" id="IPR050364">
    <property type="entry name" value="Cytochrome_P450_fung"/>
</dbReference>
<dbReference type="InterPro" id="IPR036396">
    <property type="entry name" value="Cyt_P450_sf"/>
</dbReference>
<keyword evidence="11" id="KW-1133">Transmembrane helix</keyword>
<accession>A0AAD7A3T2</accession>
<keyword evidence="4 9" id="KW-0349">Heme</keyword>
<evidence type="ECO:0000256" key="5">
    <source>
        <dbReference type="ARBA" id="ARBA00022723"/>
    </source>
</evidence>
<evidence type="ECO:0000256" key="7">
    <source>
        <dbReference type="ARBA" id="ARBA00023004"/>
    </source>
</evidence>
<evidence type="ECO:0000256" key="11">
    <source>
        <dbReference type="SAM" id="Phobius"/>
    </source>
</evidence>
<keyword evidence="7 9" id="KW-0408">Iron</keyword>
<keyword evidence="13" id="KW-1185">Reference proteome</keyword>
<evidence type="ECO:0000256" key="9">
    <source>
        <dbReference type="PIRSR" id="PIRSR602401-1"/>
    </source>
</evidence>
<dbReference type="GO" id="GO:0005506">
    <property type="term" value="F:iron ion binding"/>
    <property type="evidence" value="ECO:0007669"/>
    <property type="project" value="InterPro"/>
</dbReference>
<comment type="pathway">
    <text evidence="2">Secondary metabolite biosynthesis.</text>
</comment>
<sequence>MAPLKILFAIVFCIGWLAFLKFPLLSRKKKKPPGPRRFPIIGNALQMPRNYEWGTLSKWAKEYGDLVYLETFGRPVVLLNSRKVAKDLLEHRSAIYSDRPHLFSSGFDKAFVLQQHNDDWRLQRKIVSQDLSPRMVPRYHNFLESAARHLARDVIQDPSRLTHLVKLKIGTILIRIFYGHYVSTDDDPFLTLVKASMNIFSKAAASGVWLVDSIPLLKHLPTWLPGTSSLLTAKSWRRIVSKAVWAPYAQSKHSFEVGSVLLPNTCSTALETIGENLSADQEEKVVWAVGTMTAGWLETSIIGTLNFFLAMMLNPKVQIKAQKEIDSVIGRDRLPTVADKSSLPYVRSVVAEVLRLNPPIPLGIFHALSTDDVYEGMHIPKGSAVIANIWHMLHDAEVFSDPMRFDPDRYRNLDSEMDKVANVVFGFGRRQCPGRLLAESVIFAIAVTVLATCDIFPTVDKNGSDIIPNVVYSSGIFRFPSRFACDIRPRSDEAYDLLSLSC</sequence>
<evidence type="ECO:0000313" key="12">
    <source>
        <dbReference type="EMBL" id="KAJ7348425.1"/>
    </source>
</evidence>
<dbReference type="Pfam" id="PF00067">
    <property type="entry name" value="p450"/>
    <property type="match status" value="1"/>
</dbReference>
<evidence type="ECO:0000313" key="13">
    <source>
        <dbReference type="Proteomes" id="UP001218218"/>
    </source>
</evidence>
<dbReference type="PRINTS" id="PR00463">
    <property type="entry name" value="EP450I"/>
</dbReference>
<protein>
    <submittedName>
        <fullName evidence="12">Monooxygenase</fullName>
    </submittedName>
</protein>
<dbReference type="GO" id="GO:0004497">
    <property type="term" value="F:monooxygenase activity"/>
    <property type="evidence" value="ECO:0007669"/>
    <property type="project" value="UniProtKB-KW"/>
</dbReference>
<evidence type="ECO:0000256" key="10">
    <source>
        <dbReference type="RuleBase" id="RU000461"/>
    </source>
</evidence>
<evidence type="ECO:0000256" key="8">
    <source>
        <dbReference type="ARBA" id="ARBA00023033"/>
    </source>
</evidence>
<organism evidence="12 13">
    <name type="scientific">Mycena albidolilacea</name>
    <dbReference type="NCBI Taxonomy" id="1033008"/>
    <lineage>
        <taxon>Eukaryota</taxon>
        <taxon>Fungi</taxon>
        <taxon>Dikarya</taxon>
        <taxon>Basidiomycota</taxon>
        <taxon>Agaricomycotina</taxon>
        <taxon>Agaricomycetes</taxon>
        <taxon>Agaricomycetidae</taxon>
        <taxon>Agaricales</taxon>
        <taxon>Marasmiineae</taxon>
        <taxon>Mycenaceae</taxon>
        <taxon>Mycena</taxon>
    </lineage>
</organism>